<evidence type="ECO:0000313" key="3">
    <source>
        <dbReference type="EMBL" id="PGH11627.1"/>
    </source>
</evidence>
<feature type="transmembrane region" description="Helical" evidence="2">
    <location>
        <begin position="171"/>
        <end position="195"/>
    </location>
</feature>
<sequence length="322" mass="35967">MLWYLPRKYRPPILFKILLGLELPVTIALLALFGIAAPDLYRDKLWKDGAENGFNSHPNQRIYTIANYRPYTTPRPFGQFITNFNLVISVLSLFFLICKAPMFILNVFYPPLSVFAHAVLLVLYAVSVAYQASPDMTDPEHPQPGAPWYITKNCNVTKHPSNYGYCQQAKSAFGCTVVMLAIFLVHLIYAIYSCLPTPEIREKQRERLERRKTLEDLKSMKSPIYAMHPTTPGGTALPPMTPRTQAFNVLGGTRDLPLRNHFLPPEGTNGNNSPKNFSMPGANGVNGTNGSASSSTEGQTQTQAQQPEPTMYFPPPPKNTSK</sequence>
<evidence type="ECO:0000313" key="4">
    <source>
        <dbReference type="Proteomes" id="UP000223968"/>
    </source>
</evidence>
<organism evidence="3 4">
    <name type="scientific">Helicocarpus griseus UAMH5409</name>
    <dbReference type="NCBI Taxonomy" id="1447875"/>
    <lineage>
        <taxon>Eukaryota</taxon>
        <taxon>Fungi</taxon>
        <taxon>Dikarya</taxon>
        <taxon>Ascomycota</taxon>
        <taxon>Pezizomycotina</taxon>
        <taxon>Eurotiomycetes</taxon>
        <taxon>Eurotiomycetidae</taxon>
        <taxon>Onygenales</taxon>
        <taxon>Ajellomycetaceae</taxon>
        <taxon>Helicocarpus</taxon>
    </lineage>
</organism>
<keyword evidence="4" id="KW-1185">Reference proteome</keyword>
<protein>
    <recommendedName>
        <fullName evidence="5">MARVEL domain-containing protein</fullName>
    </recommendedName>
</protein>
<feature type="compositionally biased region" description="Pro residues" evidence="1">
    <location>
        <begin position="312"/>
        <end position="322"/>
    </location>
</feature>
<dbReference type="OrthoDB" id="5352400at2759"/>
<keyword evidence="2" id="KW-0812">Transmembrane</keyword>
<feature type="region of interest" description="Disordered" evidence="1">
    <location>
        <begin position="255"/>
        <end position="322"/>
    </location>
</feature>
<dbReference type="AlphaFoldDB" id="A0A2B7XT14"/>
<feature type="transmembrane region" description="Helical" evidence="2">
    <location>
        <begin position="77"/>
        <end position="97"/>
    </location>
</feature>
<accession>A0A2B7XT14</accession>
<evidence type="ECO:0000256" key="1">
    <source>
        <dbReference type="SAM" id="MobiDB-lite"/>
    </source>
</evidence>
<name>A0A2B7XT14_9EURO</name>
<keyword evidence="2" id="KW-0472">Membrane</keyword>
<proteinExistence type="predicted"/>
<feature type="compositionally biased region" description="Low complexity" evidence="1">
    <location>
        <begin position="290"/>
        <end position="310"/>
    </location>
</feature>
<feature type="transmembrane region" description="Helical" evidence="2">
    <location>
        <begin position="109"/>
        <end position="130"/>
    </location>
</feature>
<keyword evidence="2" id="KW-1133">Transmembrane helix</keyword>
<dbReference type="Proteomes" id="UP000223968">
    <property type="component" value="Unassembled WGS sequence"/>
</dbReference>
<comment type="caution">
    <text evidence="3">The sequence shown here is derived from an EMBL/GenBank/DDBJ whole genome shotgun (WGS) entry which is preliminary data.</text>
</comment>
<feature type="transmembrane region" description="Helical" evidence="2">
    <location>
        <begin position="12"/>
        <end position="37"/>
    </location>
</feature>
<evidence type="ECO:0008006" key="5">
    <source>
        <dbReference type="Google" id="ProtNLM"/>
    </source>
</evidence>
<evidence type="ECO:0000256" key="2">
    <source>
        <dbReference type="SAM" id="Phobius"/>
    </source>
</evidence>
<dbReference type="EMBL" id="PDNB01000070">
    <property type="protein sequence ID" value="PGH11627.1"/>
    <property type="molecule type" value="Genomic_DNA"/>
</dbReference>
<reference evidence="3 4" key="1">
    <citation type="submission" date="2017-10" db="EMBL/GenBank/DDBJ databases">
        <title>Comparative genomics in systemic dimorphic fungi from Ajellomycetaceae.</title>
        <authorList>
            <person name="Munoz J.F."/>
            <person name="Mcewen J.G."/>
            <person name="Clay O.K."/>
            <person name="Cuomo C.A."/>
        </authorList>
    </citation>
    <scope>NUCLEOTIDE SEQUENCE [LARGE SCALE GENOMIC DNA]</scope>
    <source>
        <strain evidence="3 4">UAMH5409</strain>
    </source>
</reference>
<gene>
    <name evidence="3" type="ORF">AJ79_04767</name>
</gene>